<organism evidence="1 2">
    <name type="scientific">Muraenolepis orangiensis</name>
    <name type="common">Patagonian moray cod</name>
    <dbReference type="NCBI Taxonomy" id="630683"/>
    <lineage>
        <taxon>Eukaryota</taxon>
        <taxon>Metazoa</taxon>
        <taxon>Chordata</taxon>
        <taxon>Craniata</taxon>
        <taxon>Vertebrata</taxon>
        <taxon>Euteleostomi</taxon>
        <taxon>Actinopterygii</taxon>
        <taxon>Neopterygii</taxon>
        <taxon>Teleostei</taxon>
        <taxon>Neoteleostei</taxon>
        <taxon>Acanthomorphata</taxon>
        <taxon>Zeiogadaria</taxon>
        <taxon>Gadariae</taxon>
        <taxon>Gadiformes</taxon>
        <taxon>Muraenolepidoidei</taxon>
        <taxon>Muraenolepididae</taxon>
        <taxon>Muraenolepis</taxon>
    </lineage>
</organism>
<sequence>MSCMVEPDGLCTTGRGGPFILDTAGRKMDMGLCGPYHTEGCPLVVVSDAPGQTVEWEVKRTARLKPSIVPRGRTKRVSRMDIKHKAFYFA</sequence>
<keyword evidence="2" id="KW-1185">Reference proteome</keyword>
<dbReference type="AlphaFoldDB" id="A0A9Q0DZK8"/>
<reference evidence="1" key="1">
    <citation type="submission" date="2022-07" db="EMBL/GenBank/DDBJ databases">
        <title>Chromosome-level genome of Muraenolepis orangiensis.</title>
        <authorList>
            <person name="Kim J."/>
        </authorList>
    </citation>
    <scope>NUCLEOTIDE SEQUENCE</scope>
    <source>
        <strain evidence="1">KU_S4_2022</strain>
        <tissue evidence="1">Muscle</tissue>
    </source>
</reference>
<evidence type="ECO:0000313" key="2">
    <source>
        <dbReference type="Proteomes" id="UP001148018"/>
    </source>
</evidence>
<evidence type="ECO:0000313" key="1">
    <source>
        <dbReference type="EMBL" id="KAJ3596433.1"/>
    </source>
</evidence>
<gene>
    <name evidence="1" type="ORF">NHX12_002840</name>
</gene>
<dbReference type="EMBL" id="JANIIK010000110">
    <property type="protein sequence ID" value="KAJ3596433.1"/>
    <property type="molecule type" value="Genomic_DNA"/>
</dbReference>
<dbReference type="Proteomes" id="UP001148018">
    <property type="component" value="Unassembled WGS sequence"/>
</dbReference>
<comment type="caution">
    <text evidence="1">The sequence shown here is derived from an EMBL/GenBank/DDBJ whole genome shotgun (WGS) entry which is preliminary data.</text>
</comment>
<protein>
    <submittedName>
        <fullName evidence="1">Uncharacterized protein</fullName>
    </submittedName>
</protein>
<name>A0A9Q0DZK8_9TELE</name>
<proteinExistence type="predicted"/>
<accession>A0A9Q0DZK8</accession>